<dbReference type="Proteomes" id="UP001451303">
    <property type="component" value="Unassembled WGS sequence"/>
</dbReference>
<reference evidence="1 2" key="1">
    <citation type="submission" date="2023-09" db="EMBL/GenBank/DDBJ databases">
        <title>Multi-omics analysis of a traditional fermented food reveals byproduct-associated fungal strains for waste-to-food upcycling.</title>
        <authorList>
            <consortium name="Lawrence Berkeley National Laboratory"/>
            <person name="Rekdal V.M."/>
            <person name="Villalobos-Escobedo J.M."/>
            <person name="Rodriguez-Valeron N."/>
            <person name="Garcia M.O."/>
            <person name="Vasquez D.P."/>
            <person name="Damayanti I."/>
            <person name="Sorensen P.M."/>
            <person name="Baidoo E.E."/>
            <person name="De Carvalho A.C."/>
            <person name="Riley R."/>
            <person name="Lipzen A."/>
            <person name="He G."/>
            <person name="Yan M."/>
            <person name="Haridas S."/>
            <person name="Daum C."/>
            <person name="Yoshinaga Y."/>
            <person name="Ng V."/>
            <person name="Grigoriev I.V."/>
            <person name="Munk R."/>
            <person name="Nuraida L."/>
            <person name="Wijaya C.H."/>
            <person name="Morales P.-C."/>
            <person name="Keasling J.D."/>
        </authorList>
    </citation>
    <scope>NUCLEOTIDE SEQUENCE [LARGE SCALE GENOMIC DNA]</scope>
    <source>
        <strain evidence="1 2">FGSC 2613</strain>
    </source>
</reference>
<dbReference type="EMBL" id="JAVLET010000013">
    <property type="protein sequence ID" value="KAL0466315.1"/>
    <property type="molecule type" value="Genomic_DNA"/>
</dbReference>
<gene>
    <name evidence="1" type="ORF">QR685DRAFT_600664</name>
</gene>
<name>A0ABR3D0U2_NEUIN</name>
<evidence type="ECO:0000313" key="2">
    <source>
        <dbReference type="Proteomes" id="UP001451303"/>
    </source>
</evidence>
<keyword evidence="2" id="KW-1185">Reference proteome</keyword>
<proteinExistence type="predicted"/>
<comment type="caution">
    <text evidence="1">The sequence shown here is derived from an EMBL/GenBank/DDBJ whole genome shotgun (WGS) entry which is preliminary data.</text>
</comment>
<sequence length="198" mass="21741">MCAVRDSNSGPFTAGCSSGQPYGSLLNLLGLHFFIQNSRHLLVLFPFSSFNTSPYLPSPHPQHNATYTQVVKPASTYCPITRHGEGAAAATSVTPECCLLFMSSVQKLGHANARPLGHPATSDLRCFSQERRPELSLQLFLVKGSKLYSFQSQDPILVRSTQKGFSTLWPATAPADFYELFIDPMKTLLESMLLALDQ</sequence>
<organism evidence="1 2">
    <name type="scientific">Neurospora intermedia</name>
    <dbReference type="NCBI Taxonomy" id="5142"/>
    <lineage>
        <taxon>Eukaryota</taxon>
        <taxon>Fungi</taxon>
        <taxon>Dikarya</taxon>
        <taxon>Ascomycota</taxon>
        <taxon>Pezizomycotina</taxon>
        <taxon>Sordariomycetes</taxon>
        <taxon>Sordariomycetidae</taxon>
        <taxon>Sordariales</taxon>
        <taxon>Sordariaceae</taxon>
        <taxon>Neurospora</taxon>
    </lineage>
</organism>
<protein>
    <submittedName>
        <fullName evidence="1">Uncharacterized protein</fullName>
    </submittedName>
</protein>
<evidence type="ECO:0000313" key="1">
    <source>
        <dbReference type="EMBL" id="KAL0466315.1"/>
    </source>
</evidence>
<accession>A0ABR3D0U2</accession>